<evidence type="ECO:0000256" key="1">
    <source>
        <dbReference type="SAM" id="Phobius"/>
    </source>
</evidence>
<keyword evidence="1" id="KW-0812">Transmembrane</keyword>
<keyword evidence="1" id="KW-1133">Transmembrane helix</keyword>
<feature type="transmembrane region" description="Helical" evidence="1">
    <location>
        <begin position="58"/>
        <end position="80"/>
    </location>
</feature>
<comment type="caution">
    <text evidence="2">The sequence shown here is derived from an EMBL/GenBank/DDBJ whole genome shotgun (WGS) entry which is preliminary data.</text>
</comment>
<gene>
    <name evidence="2" type="ORF">ACFL2Z_03825</name>
</gene>
<evidence type="ECO:0008006" key="4">
    <source>
        <dbReference type="Google" id="ProtNLM"/>
    </source>
</evidence>
<keyword evidence="1" id="KW-0472">Membrane</keyword>
<sequence length="107" mass="11261">GGLVKVTGIEELKSYKVPRRYGSLRFIAGIYSVFAWLLLLACVLAIVAVILGTSLGEIGLPGLTAIFPLVIIGIGGFAALSATAESIMVIIDTEENTRRAADLLDRG</sequence>
<dbReference type="EMBL" id="JBHPEI010000056">
    <property type="protein sequence ID" value="MFC1800023.1"/>
    <property type="molecule type" value="Genomic_DNA"/>
</dbReference>
<protein>
    <recommendedName>
        <fullName evidence="4">DUF4282 domain-containing protein</fullName>
    </recommendedName>
</protein>
<proteinExistence type="predicted"/>
<feature type="transmembrane region" description="Helical" evidence="1">
    <location>
        <begin position="26"/>
        <end position="52"/>
    </location>
</feature>
<dbReference type="Proteomes" id="UP001594288">
    <property type="component" value="Unassembled WGS sequence"/>
</dbReference>
<evidence type="ECO:0000313" key="2">
    <source>
        <dbReference type="EMBL" id="MFC1800023.1"/>
    </source>
</evidence>
<name>A0ABV6YPR6_UNCEI</name>
<reference evidence="2 3" key="1">
    <citation type="submission" date="2024-09" db="EMBL/GenBank/DDBJ databases">
        <authorList>
            <person name="D'Angelo T."/>
        </authorList>
    </citation>
    <scope>NUCLEOTIDE SEQUENCE [LARGE SCALE GENOMIC DNA]</scope>
    <source>
        <strain evidence="2">SAG AM-311-F02</strain>
    </source>
</reference>
<keyword evidence="3" id="KW-1185">Reference proteome</keyword>
<accession>A0ABV6YPR6</accession>
<evidence type="ECO:0000313" key="3">
    <source>
        <dbReference type="Proteomes" id="UP001594288"/>
    </source>
</evidence>
<organism evidence="2 3">
    <name type="scientific">Eiseniibacteriota bacterium</name>
    <dbReference type="NCBI Taxonomy" id="2212470"/>
    <lineage>
        <taxon>Bacteria</taxon>
        <taxon>Candidatus Eiseniibacteriota</taxon>
    </lineage>
</organism>
<feature type="non-terminal residue" evidence="2">
    <location>
        <position position="1"/>
    </location>
</feature>